<dbReference type="RefSeq" id="WP_220640475.1">
    <property type="nucleotide sequence ID" value="NZ_CP080429.1"/>
</dbReference>
<accession>A0ABX8V5M1</accession>
<dbReference type="Proteomes" id="UP000825381">
    <property type="component" value="Chromosome"/>
</dbReference>
<dbReference type="EMBL" id="CP080429">
    <property type="protein sequence ID" value="QYJ68131.1"/>
    <property type="molecule type" value="Genomic_DNA"/>
</dbReference>
<proteinExistence type="predicted"/>
<gene>
    <name evidence="1" type="ORF">K1I41_11465</name>
</gene>
<organism evidence="1 2">
    <name type="scientific">Flavobacterium litorale</name>
    <dbReference type="NCBI Taxonomy" id="2856519"/>
    <lineage>
        <taxon>Bacteria</taxon>
        <taxon>Pseudomonadati</taxon>
        <taxon>Bacteroidota</taxon>
        <taxon>Flavobacteriia</taxon>
        <taxon>Flavobacteriales</taxon>
        <taxon>Flavobacteriaceae</taxon>
        <taxon>Flavobacterium</taxon>
    </lineage>
</organism>
<sequence>MKTYNCFGYHHPNHTANLEISIPNGNYDYELCNVSTNGWNGLVVNLMLRNNDPGHGLQNPNMDFETVQIDLSKVDKIGAENVNDFDYTKPIIVFTHHTKDTNAYASHNEYCYTELKNRNVLDASILEGICNSVAGPAKSGYGTLKKI</sequence>
<keyword evidence="2" id="KW-1185">Reference proteome</keyword>
<evidence type="ECO:0000313" key="1">
    <source>
        <dbReference type="EMBL" id="QYJ68131.1"/>
    </source>
</evidence>
<protein>
    <submittedName>
        <fullName evidence="1">Uncharacterized protein</fullName>
    </submittedName>
</protein>
<reference evidence="1 2" key="1">
    <citation type="submission" date="2021-07" db="EMBL/GenBank/DDBJ databases">
        <title>Flavobacterium WSW3-B6 sp.nov, isolated from seaweed.</title>
        <authorList>
            <person name="Muhammad N."/>
            <person name="Ho H."/>
            <person name="Lee Y.-J."/>
            <person name="Nguyen T."/>
            <person name="Ho J."/>
            <person name="Kim S.-G."/>
        </authorList>
    </citation>
    <scope>NUCLEOTIDE SEQUENCE [LARGE SCALE GENOMIC DNA]</scope>
    <source>
        <strain evidence="1 2">WSW3-B6</strain>
    </source>
</reference>
<evidence type="ECO:0000313" key="2">
    <source>
        <dbReference type="Proteomes" id="UP000825381"/>
    </source>
</evidence>
<name>A0ABX8V5M1_9FLAO</name>